<dbReference type="PROSITE" id="PS50071">
    <property type="entry name" value="HOMEOBOX_2"/>
    <property type="match status" value="1"/>
</dbReference>
<feature type="DNA-binding region" description="Homeobox" evidence="11">
    <location>
        <begin position="144"/>
        <end position="203"/>
    </location>
</feature>
<dbReference type="CDD" id="cd00086">
    <property type="entry name" value="homeodomain"/>
    <property type="match status" value="1"/>
</dbReference>
<evidence type="ECO:0000256" key="3">
    <source>
        <dbReference type="ARBA" id="ARBA00004123"/>
    </source>
</evidence>
<dbReference type="SUPFAM" id="SSF46689">
    <property type="entry name" value="Homeodomain-like"/>
    <property type="match status" value="1"/>
</dbReference>
<dbReference type="InterPro" id="IPR017970">
    <property type="entry name" value="Homeobox_CS"/>
</dbReference>
<dbReference type="Pfam" id="PF00046">
    <property type="entry name" value="Homeodomain"/>
    <property type="match status" value="1"/>
</dbReference>
<evidence type="ECO:0000256" key="2">
    <source>
        <dbReference type="ARBA" id="ARBA00003750"/>
    </source>
</evidence>
<dbReference type="GO" id="GO:0060219">
    <property type="term" value="P:camera-type eye photoreceptor cell differentiation"/>
    <property type="evidence" value="ECO:0007669"/>
    <property type="project" value="Ensembl"/>
</dbReference>
<dbReference type="InterPro" id="IPR009057">
    <property type="entry name" value="Homeodomain-like_sf"/>
</dbReference>
<name>H3DDI3_TETNG</name>
<evidence type="ECO:0000256" key="10">
    <source>
        <dbReference type="ARBA" id="ARBA00023242"/>
    </source>
</evidence>
<dbReference type="InterPro" id="IPR001356">
    <property type="entry name" value="HD"/>
</dbReference>
<keyword evidence="10 11" id="KW-0539">Nucleus</keyword>
<keyword evidence="7 11" id="KW-0238">DNA-binding</keyword>
<dbReference type="HOGENOM" id="CLU_047013_2_0_1"/>
<dbReference type="GO" id="GO:0045944">
    <property type="term" value="P:positive regulation of transcription by RNA polymerase II"/>
    <property type="evidence" value="ECO:0007669"/>
    <property type="project" value="InterPro"/>
</dbReference>
<reference evidence="17" key="1">
    <citation type="journal article" date="2004" name="Nature">
        <title>Genome duplication in the teleost fish Tetraodon nigroviridis reveals the early vertebrate proto-karyotype.</title>
        <authorList>
            <person name="Jaillon O."/>
            <person name="Aury J.-M."/>
            <person name="Brunet F."/>
            <person name="Petit J.-L."/>
            <person name="Stange-Thomann N."/>
            <person name="Mauceli E."/>
            <person name="Bouneau L."/>
            <person name="Fischer C."/>
            <person name="Ozouf-Costaz C."/>
            <person name="Bernot A."/>
            <person name="Nicaud S."/>
            <person name="Jaffe D."/>
            <person name="Fisher S."/>
            <person name="Lutfalla G."/>
            <person name="Dossat C."/>
            <person name="Segurens B."/>
            <person name="Dasilva C."/>
            <person name="Salanoubat M."/>
            <person name="Levy M."/>
            <person name="Boudet N."/>
            <person name="Castellano S."/>
            <person name="Anthouard V."/>
            <person name="Jubin C."/>
            <person name="Castelli V."/>
            <person name="Katinka M."/>
            <person name="Vacherie B."/>
            <person name="Biemont C."/>
            <person name="Skalli Z."/>
            <person name="Cattolico L."/>
            <person name="Poulain J."/>
            <person name="De Berardinis V."/>
            <person name="Cruaud C."/>
            <person name="Duprat S."/>
            <person name="Brottier P."/>
            <person name="Coutanceau J.-P."/>
            <person name="Gouzy J."/>
            <person name="Parra G."/>
            <person name="Lardier G."/>
            <person name="Chapple C."/>
            <person name="McKernan K.J."/>
            <person name="McEwan P."/>
            <person name="Bosak S."/>
            <person name="Kellis M."/>
            <person name="Volff J.-N."/>
            <person name="Guigo R."/>
            <person name="Zody M.C."/>
            <person name="Mesirov J."/>
            <person name="Lindblad-Toh K."/>
            <person name="Birren B."/>
            <person name="Nusbaum C."/>
            <person name="Kahn D."/>
            <person name="Robinson-Rechavi M."/>
            <person name="Laudet V."/>
            <person name="Schachter V."/>
            <person name="Quetier F."/>
            <person name="Saurin W."/>
            <person name="Scarpelli C."/>
            <person name="Wincker P."/>
            <person name="Lander E.S."/>
            <person name="Weissenbach J."/>
            <person name="Roest Crollius H."/>
        </authorList>
    </citation>
    <scope>NUCLEOTIDE SEQUENCE [LARGE SCALE GENOMIC DNA]</scope>
</reference>
<protein>
    <submittedName>
        <fullName evidence="16">Retinal homeobox gene 1</fullName>
    </submittedName>
</protein>
<feature type="compositionally biased region" description="Basic and acidic residues" evidence="13">
    <location>
        <begin position="119"/>
        <end position="140"/>
    </location>
</feature>
<dbReference type="PROSITE" id="PS00027">
    <property type="entry name" value="HOMEOBOX_1"/>
    <property type="match status" value="1"/>
</dbReference>
<dbReference type="Proteomes" id="UP000007303">
    <property type="component" value="Unassembled WGS sequence"/>
</dbReference>
<keyword evidence="8 11" id="KW-0371">Homeobox</keyword>
<dbReference type="FunCoup" id="H3DDI3">
    <property type="interactions" value="75"/>
</dbReference>
<evidence type="ECO:0000256" key="11">
    <source>
        <dbReference type="PROSITE-ProRule" id="PRU00108"/>
    </source>
</evidence>
<dbReference type="PROSITE" id="PS50803">
    <property type="entry name" value="OAR"/>
    <property type="match status" value="1"/>
</dbReference>
<reference evidence="16" key="2">
    <citation type="submission" date="2025-08" db="UniProtKB">
        <authorList>
            <consortium name="Ensembl"/>
        </authorList>
    </citation>
    <scope>IDENTIFICATION</scope>
</reference>
<proteinExistence type="inferred from homology"/>
<dbReference type="GO" id="GO:0005634">
    <property type="term" value="C:nucleus"/>
    <property type="evidence" value="ECO:0007669"/>
    <property type="project" value="UniProtKB-SubCell"/>
</dbReference>
<dbReference type="Gene3D" id="1.10.10.60">
    <property type="entry name" value="Homeodomain-like"/>
    <property type="match status" value="1"/>
</dbReference>
<dbReference type="PANTHER" id="PTHR46271">
    <property type="entry name" value="HOMEOBOX PROTEIN, PUTATIVE-RELATED"/>
    <property type="match status" value="1"/>
</dbReference>
<comment type="similarity">
    <text evidence="4">Belongs to the paired homeobox family. Bicoid subfamily.</text>
</comment>
<comment type="function">
    <text evidence="2">Plays a critical role in eye formation by regulating the initial specification of retinal cells and/or their subsequent proliferation.</text>
</comment>
<comment type="subcellular location">
    <subcellularLocation>
        <location evidence="3 11 12">Nucleus</location>
    </subcellularLocation>
</comment>
<evidence type="ECO:0000259" key="14">
    <source>
        <dbReference type="PROSITE" id="PS50071"/>
    </source>
</evidence>
<keyword evidence="17" id="KW-1185">Reference proteome</keyword>
<dbReference type="SMART" id="SM00389">
    <property type="entry name" value="HOX"/>
    <property type="match status" value="1"/>
</dbReference>
<evidence type="ECO:0000256" key="7">
    <source>
        <dbReference type="ARBA" id="ARBA00023125"/>
    </source>
</evidence>
<keyword evidence="9" id="KW-0804">Transcription</keyword>
<dbReference type="AlphaFoldDB" id="H3DDI3"/>
<sequence length="351" mass="39373">MHLSLDTMSMVDDSCLSPSNFHEMGKGGGMAAGGRVHSIDVILGFSKDQDALLSPAGVPPPHKVDIDSLAEHEKQQEASSHPTYSGHLSSLRNGGVDPQQQQQHDNGLFTNKCDEELSELRKSVESDEGKSPESCKDDQPKKKHRRNRTTFTTYQLHELERAFEKSHYPDVYSREELAMKVNLPEVRVQVWFQNRRAKWRRQEKMDASTMKLHDSPMLSFNRPTPVHTSMAPMSNSLPLDPWLSSPLSSATPVHSIPSFMGPTQGLQPTYPSHSFLNSAPHPHSHPHAHPHSHPSMGQGMQNMAPPPYQCAAPYPEKYPVEDVDQRSSSIAALRMKAKEHIQSMDKTWQPM</sequence>
<keyword evidence="6" id="KW-0805">Transcription regulation</keyword>
<feature type="region of interest" description="Disordered" evidence="13">
    <location>
        <begin position="71"/>
        <end position="107"/>
    </location>
</feature>
<evidence type="ECO:0000256" key="9">
    <source>
        <dbReference type="ARBA" id="ARBA00023163"/>
    </source>
</evidence>
<dbReference type="GO" id="GO:0000978">
    <property type="term" value="F:RNA polymerase II cis-regulatory region sequence-specific DNA binding"/>
    <property type="evidence" value="ECO:0007669"/>
    <property type="project" value="TreeGrafter"/>
</dbReference>
<feature type="compositionally biased region" description="Basic residues" evidence="13">
    <location>
        <begin position="282"/>
        <end position="292"/>
    </location>
</feature>
<evidence type="ECO:0000256" key="12">
    <source>
        <dbReference type="RuleBase" id="RU000682"/>
    </source>
</evidence>
<evidence type="ECO:0000313" key="16">
    <source>
        <dbReference type="Ensembl" id="ENSTNIP00000018576.1"/>
    </source>
</evidence>
<evidence type="ECO:0000256" key="4">
    <source>
        <dbReference type="ARBA" id="ARBA00006503"/>
    </source>
</evidence>
<evidence type="ECO:0000256" key="13">
    <source>
        <dbReference type="SAM" id="MobiDB-lite"/>
    </source>
</evidence>
<dbReference type="GO" id="GO:0010842">
    <property type="term" value="P:retina layer formation"/>
    <property type="evidence" value="ECO:0007669"/>
    <property type="project" value="Ensembl"/>
</dbReference>
<organism evidence="16 17">
    <name type="scientific">Tetraodon nigroviridis</name>
    <name type="common">Spotted green pufferfish</name>
    <name type="synonym">Chelonodon nigroviridis</name>
    <dbReference type="NCBI Taxonomy" id="99883"/>
    <lineage>
        <taxon>Eukaryota</taxon>
        <taxon>Metazoa</taxon>
        <taxon>Chordata</taxon>
        <taxon>Craniata</taxon>
        <taxon>Vertebrata</taxon>
        <taxon>Euteleostomi</taxon>
        <taxon>Actinopterygii</taxon>
        <taxon>Neopterygii</taxon>
        <taxon>Teleostei</taxon>
        <taxon>Neoteleostei</taxon>
        <taxon>Acanthomorphata</taxon>
        <taxon>Eupercaria</taxon>
        <taxon>Tetraodontiformes</taxon>
        <taxon>Tetradontoidea</taxon>
        <taxon>Tetraodontidae</taxon>
        <taxon>Tetraodon</taxon>
    </lineage>
</organism>
<comment type="function">
    <text evidence="1">Sequence-specific transcription factor which is part of a developmental regulatory system that provides cells with specific positional identities on the anterior-posterior axis.</text>
</comment>
<evidence type="ECO:0000313" key="17">
    <source>
        <dbReference type="Proteomes" id="UP000007303"/>
    </source>
</evidence>
<dbReference type="Pfam" id="PF03826">
    <property type="entry name" value="OAR"/>
    <property type="match status" value="1"/>
</dbReference>
<feature type="domain" description="OAR" evidence="15">
    <location>
        <begin position="328"/>
        <end position="341"/>
    </location>
</feature>
<dbReference type="InParanoid" id="H3DDI3"/>
<dbReference type="FunFam" id="1.10.10.60:FF:000071">
    <property type="entry name" value="Retinal homeobox gene 2"/>
    <property type="match status" value="1"/>
</dbReference>
<evidence type="ECO:0000259" key="15">
    <source>
        <dbReference type="PROSITE" id="PS50803"/>
    </source>
</evidence>
<accession>H3DDI3</accession>
<dbReference type="GO" id="GO:0000981">
    <property type="term" value="F:DNA-binding transcription factor activity, RNA polymerase II-specific"/>
    <property type="evidence" value="ECO:0007669"/>
    <property type="project" value="InterPro"/>
</dbReference>
<dbReference type="InterPro" id="IPR043562">
    <property type="entry name" value="RAX/RAX2"/>
</dbReference>
<dbReference type="OMA" id="MAPTPYQ"/>
<keyword evidence="5" id="KW-0217">Developmental protein</keyword>
<feature type="region of interest" description="Disordered" evidence="13">
    <location>
        <begin position="275"/>
        <end position="305"/>
    </location>
</feature>
<dbReference type="GeneTree" id="ENSGT00940000163917"/>
<dbReference type="InterPro" id="IPR003654">
    <property type="entry name" value="OAR_dom"/>
</dbReference>
<reference evidence="16" key="3">
    <citation type="submission" date="2025-09" db="UniProtKB">
        <authorList>
            <consortium name="Ensembl"/>
        </authorList>
    </citation>
    <scope>IDENTIFICATION</scope>
</reference>
<feature type="region of interest" description="Disordered" evidence="13">
    <location>
        <begin position="119"/>
        <end position="148"/>
    </location>
</feature>
<dbReference type="PANTHER" id="PTHR46271:SF2">
    <property type="entry name" value="RETINA AND ANTERIOR NEURAL FOLD HOMEOBOX PROTEIN 2"/>
    <property type="match status" value="1"/>
</dbReference>
<evidence type="ECO:0000256" key="1">
    <source>
        <dbReference type="ARBA" id="ARBA00003263"/>
    </source>
</evidence>
<dbReference type="STRING" id="99883.ENSTNIP00000018576"/>
<feature type="compositionally biased region" description="Polar residues" evidence="13">
    <location>
        <begin position="77"/>
        <end position="107"/>
    </location>
</feature>
<evidence type="ECO:0000256" key="5">
    <source>
        <dbReference type="ARBA" id="ARBA00022473"/>
    </source>
</evidence>
<evidence type="ECO:0000256" key="6">
    <source>
        <dbReference type="ARBA" id="ARBA00023015"/>
    </source>
</evidence>
<dbReference type="Ensembl" id="ENSTNIT00000018803.1">
    <property type="protein sequence ID" value="ENSTNIP00000018576.1"/>
    <property type="gene ID" value="ENSTNIG00000015505.1"/>
</dbReference>
<evidence type="ECO:0000256" key="8">
    <source>
        <dbReference type="ARBA" id="ARBA00023155"/>
    </source>
</evidence>
<feature type="domain" description="Homeobox" evidence="14">
    <location>
        <begin position="142"/>
        <end position="202"/>
    </location>
</feature>